<dbReference type="EMBL" id="CP119317">
    <property type="protein sequence ID" value="WEK55265.1"/>
    <property type="molecule type" value="Genomic_DNA"/>
</dbReference>
<name>A0AA95F5K0_9BACL</name>
<reference evidence="1" key="1">
    <citation type="submission" date="2023-03" db="EMBL/GenBank/DDBJ databases">
        <title>Andean soil-derived lignocellulolytic bacterial consortium as a source of novel taxa and putative plastic-active enzymes.</title>
        <authorList>
            <person name="Diaz-Garcia L."/>
            <person name="Chuvochina M."/>
            <person name="Feuerriegel G."/>
            <person name="Bunk B."/>
            <person name="Sproer C."/>
            <person name="Streit W.R."/>
            <person name="Rodriguez L.M."/>
            <person name="Overmann J."/>
            <person name="Jimenez D.J."/>
        </authorList>
    </citation>
    <scope>NUCLEOTIDE SEQUENCE</scope>
    <source>
        <strain evidence="1">MAG 2441</strain>
    </source>
</reference>
<keyword evidence="2" id="KW-1185">Reference proteome</keyword>
<proteinExistence type="predicted"/>
<sequence length="202" mass="23553">MNQTIIVNNESVSVSFTNYYDSVLGEFLFQQVMCDVFMPSNEVVPIAVEKEQIRLIVEAFKRRKELHQENRKEDYKGQAVFIITPKMRYDLRWLKGPKPKRPLTKEAPPKDDEDDFSIAEFMNSIEATPVEKTIHEFTDTRRKHLLASGFKHDAPTNKWIRKGIRFPDSKIDVAASDEQFVEDMARLVIADEQSRTRSQTKK</sequence>
<dbReference type="Proteomes" id="UP001178662">
    <property type="component" value="Chromosome"/>
</dbReference>
<organism evidence="1 2">
    <name type="scientific">Candidatus Cohnella colombiensis</name>
    <dbReference type="NCBI Taxonomy" id="3121368"/>
    <lineage>
        <taxon>Bacteria</taxon>
        <taxon>Bacillati</taxon>
        <taxon>Bacillota</taxon>
        <taxon>Bacilli</taxon>
        <taxon>Bacillales</taxon>
        <taxon>Paenibacillaceae</taxon>
        <taxon>Cohnella</taxon>
    </lineage>
</organism>
<accession>A0AA95F5K0</accession>
<dbReference type="AlphaFoldDB" id="A0AA95F5K0"/>
<evidence type="ECO:0000313" key="2">
    <source>
        <dbReference type="Proteomes" id="UP001178662"/>
    </source>
</evidence>
<evidence type="ECO:0000313" key="1">
    <source>
        <dbReference type="EMBL" id="WEK55265.1"/>
    </source>
</evidence>
<protein>
    <submittedName>
        <fullName evidence="1">Uncharacterized protein</fullName>
    </submittedName>
</protein>
<gene>
    <name evidence="1" type="ORF">P0Y55_04160</name>
</gene>